<feature type="region of interest" description="Disordered" evidence="1">
    <location>
        <begin position="1"/>
        <end position="20"/>
    </location>
</feature>
<evidence type="ECO:0000256" key="1">
    <source>
        <dbReference type="SAM" id="MobiDB-lite"/>
    </source>
</evidence>
<dbReference type="PANTHER" id="PTHR13285">
    <property type="entry name" value="ACYLTRANSFERASE"/>
    <property type="match status" value="1"/>
</dbReference>
<name>G3MS54_AMBMU</name>
<feature type="transmembrane region" description="Helical" evidence="2">
    <location>
        <begin position="26"/>
        <end position="48"/>
    </location>
</feature>
<dbReference type="PANTHER" id="PTHR13285:SF18">
    <property type="entry name" value="PROTEIN-CYSTEINE N-PALMITOYLTRANSFERASE RASP"/>
    <property type="match status" value="1"/>
</dbReference>
<dbReference type="AlphaFoldDB" id="G3MS54"/>
<feature type="transmembrane region" description="Helical" evidence="2">
    <location>
        <begin position="154"/>
        <end position="170"/>
    </location>
</feature>
<dbReference type="GO" id="GO:0005783">
    <property type="term" value="C:endoplasmic reticulum"/>
    <property type="evidence" value="ECO:0007669"/>
    <property type="project" value="TreeGrafter"/>
</dbReference>
<proteinExistence type="evidence at transcript level"/>
<sequence>MPAGRGSATERTRAANTEQQDEPHSGIWNCVILLHWCTGLSGFVYVIWRYANDKANTSLPNEMRQDFRPSPYGFGRKQDMASLDWQIERSFVLATWNWLLIHPLLARATAYAAPTLLPMFYTAYSALFVTALLGVEVAAVIVILHALFIIVASLRAPILCYAAALVVLLLKFSMSDSFRQLLYFRYGTLGYVVIMAIVQWTLLRCLSFSLDFIHAGCKARHQTAPGPPYWKTLALKTEA</sequence>
<organism evidence="3">
    <name type="scientific">Amblyomma maculatum</name>
    <name type="common">Gulf Coast tick</name>
    <dbReference type="NCBI Taxonomy" id="34609"/>
    <lineage>
        <taxon>Eukaryota</taxon>
        <taxon>Metazoa</taxon>
        <taxon>Ecdysozoa</taxon>
        <taxon>Arthropoda</taxon>
        <taxon>Chelicerata</taxon>
        <taxon>Arachnida</taxon>
        <taxon>Acari</taxon>
        <taxon>Parasitiformes</taxon>
        <taxon>Ixodida</taxon>
        <taxon>Ixodoidea</taxon>
        <taxon>Ixodidae</taxon>
        <taxon>Amblyomminae</taxon>
        <taxon>Amblyomma</taxon>
    </lineage>
</organism>
<evidence type="ECO:0000313" key="3">
    <source>
        <dbReference type="EMBL" id="AEO36322.1"/>
    </source>
</evidence>
<dbReference type="EMBL" id="JO844705">
    <property type="protein sequence ID" value="AEO36322.1"/>
    <property type="molecule type" value="mRNA"/>
</dbReference>
<evidence type="ECO:0000256" key="2">
    <source>
        <dbReference type="SAM" id="Phobius"/>
    </source>
</evidence>
<keyword evidence="2" id="KW-0472">Membrane</keyword>
<accession>G3MS54</accession>
<keyword evidence="2" id="KW-1133">Transmembrane helix</keyword>
<feature type="transmembrane region" description="Helical" evidence="2">
    <location>
        <begin position="182"/>
        <end position="202"/>
    </location>
</feature>
<reference evidence="3" key="1">
    <citation type="journal article" date="2011" name="PLoS ONE">
        <title>A deep insight into the sialotranscriptome of the gulf coast tick, Amblyomma maculatum.</title>
        <authorList>
            <person name="Karim S."/>
            <person name="Singh P."/>
            <person name="Ribeiro J.M."/>
        </authorList>
    </citation>
    <scope>NUCLEOTIDE SEQUENCE</scope>
    <source>
        <tissue evidence="3">Salivary gland</tissue>
    </source>
</reference>
<keyword evidence="2" id="KW-0812">Transmembrane</keyword>
<protein>
    <submittedName>
        <fullName evidence="3">Uncharacterized protein</fullName>
    </submittedName>
</protein>
<dbReference type="GO" id="GO:0016409">
    <property type="term" value="F:palmitoyltransferase activity"/>
    <property type="evidence" value="ECO:0007669"/>
    <property type="project" value="TreeGrafter"/>
</dbReference>
<dbReference type="InterPro" id="IPR051085">
    <property type="entry name" value="MB_O-acyltransferase"/>
</dbReference>
<feature type="transmembrane region" description="Helical" evidence="2">
    <location>
        <begin position="126"/>
        <end position="148"/>
    </location>
</feature>